<name>A0A5B0DQF1_9HYPH</name>
<dbReference type="Gene3D" id="3.60.15.10">
    <property type="entry name" value="Ribonuclease Z/Hydroxyacylglutathione hydrolase-like"/>
    <property type="match status" value="1"/>
</dbReference>
<dbReference type="PANTHER" id="PTHR43546">
    <property type="entry name" value="UPF0173 METAL-DEPENDENT HYDROLASE MJ1163-RELATED"/>
    <property type="match status" value="1"/>
</dbReference>
<gene>
    <name evidence="1" type="ORF">FPY71_17920</name>
</gene>
<protein>
    <submittedName>
        <fullName evidence="1">MBL fold metallo-hydrolase</fullName>
    </submittedName>
</protein>
<dbReference type="EMBL" id="VTWH01000006">
    <property type="protein sequence ID" value="KAA0968202.1"/>
    <property type="molecule type" value="Genomic_DNA"/>
</dbReference>
<evidence type="ECO:0000313" key="2">
    <source>
        <dbReference type="Proteomes" id="UP000324738"/>
    </source>
</evidence>
<keyword evidence="2" id="KW-1185">Reference proteome</keyword>
<dbReference type="InterPro" id="IPR050114">
    <property type="entry name" value="UPF0173_UPF0282_UlaG_hydrolase"/>
</dbReference>
<organism evidence="1 2">
    <name type="scientific">Aureimonas fodinaquatilis</name>
    <dbReference type="NCBI Taxonomy" id="2565783"/>
    <lineage>
        <taxon>Bacteria</taxon>
        <taxon>Pseudomonadati</taxon>
        <taxon>Pseudomonadota</taxon>
        <taxon>Alphaproteobacteria</taxon>
        <taxon>Hyphomicrobiales</taxon>
        <taxon>Aurantimonadaceae</taxon>
        <taxon>Aureimonas</taxon>
    </lineage>
</organism>
<evidence type="ECO:0000313" key="1">
    <source>
        <dbReference type="EMBL" id="KAA0968202.1"/>
    </source>
</evidence>
<dbReference type="RefSeq" id="WP_149301719.1">
    <property type="nucleotide sequence ID" value="NZ_VTWH01000006.1"/>
</dbReference>
<dbReference type="SUPFAM" id="SSF56281">
    <property type="entry name" value="Metallo-hydrolase/oxidoreductase"/>
    <property type="match status" value="1"/>
</dbReference>
<accession>A0A5B0DQF1</accession>
<dbReference type="OrthoDB" id="9805728at2"/>
<keyword evidence="1" id="KW-0378">Hydrolase</keyword>
<dbReference type="PANTHER" id="PTHR43546:SF3">
    <property type="entry name" value="UPF0173 METAL-DEPENDENT HYDROLASE MJ1163"/>
    <property type="match status" value="1"/>
</dbReference>
<dbReference type="Proteomes" id="UP000324738">
    <property type="component" value="Unassembled WGS sequence"/>
</dbReference>
<dbReference type="Pfam" id="PF13483">
    <property type="entry name" value="Lactamase_B_3"/>
    <property type="match status" value="1"/>
</dbReference>
<reference evidence="1 2" key="1">
    <citation type="submission" date="2019-08" db="EMBL/GenBank/DDBJ databases">
        <title>Aureimonas fodiniaquatilis sp. nov., isolated from a coal mine wastewater.</title>
        <authorList>
            <person name="Kim W."/>
        </authorList>
    </citation>
    <scope>NUCLEOTIDE SEQUENCE [LARGE SCALE GENOMIC DNA]</scope>
    <source>
        <strain evidence="1 2">CAU 1482</strain>
    </source>
</reference>
<dbReference type="InterPro" id="IPR036866">
    <property type="entry name" value="RibonucZ/Hydroxyglut_hydro"/>
</dbReference>
<proteinExistence type="predicted"/>
<comment type="caution">
    <text evidence="1">The sequence shown here is derived from an EMBL/GenBank/DDBJ whole genome shotgun (WGS) entry which is preliminary data.</text>
</comment>
<dbReference type="GO" id="GO:0016787">
    <property type="term" value="F:hydrolase activity"/>
    <property type="evidence" value="ECO:0007669"/>
    <property type="project" value="UniProtKB-KW"/>
</dbReference>
<sequence length="309" mass="34075">MSTNDLQDVSLQLTHYGAAAWRITDGKTSILLDPYFTRLRYSGRFMGAADSPTAPGDTRPVYKDNDALPSDAALIDKHIDGADLIVHSHSHFNHCMDMPHIAKKYKSLVMGTESTTNIARANGVADDQLLTVKGGEDYQFDGFSMRVLPSLHSPLLEKRYYEGGTVPRDIAAPMVMCEYCEGGTLGYYLRWGKHRIVMFGSMNYIERELHDLDTTMVLVAAAAPRLHIHDYTGRLLRRLGQPPVVVATHWDVQAFPYGASQDAALKQAETFVAEAKAASPQSQIIVPRHFDTIHVDANCKVTGVVPGAS</sequence>
<dbReference type="AlphaFoldDB" id="A0A5B0DQF1"/>